<gene>
    <name evidence="2" type="ORF">F3Y22_tig00110387pilonHSYRG00166</name>
</gene>
<comment type="caution">
    <text evidence="2">The sequence shown here is derived from an EMBL/GenBank/DDBJ whole genome shotgun (WGS) entry which is preliminary data.</text>
</comment>
<proteinExistence type="predicted"/>
<reference evidence="2" key="1">
    <citation type="submission" date="2019-09" db="EMBL/GenBank/DDBJ databases">
        <title>Draft genome information of white flower Hibiscus syriacus.</title>
        <authorList>
            <person name="Kim Y.-M."/>
        </authorList>
    </citation>
    <scope>NUCLEOTIDE SEQUENCE [LARGE SCALE GENOMIC DNA]</scope>
    <source>
        <strain evidence="2">YM2019G1</strain>
    </source>
</reference>
<keyword evidence="3" id="KW-1185">Reference proteome</keyword>
<dbReference type="AlphaFoldDB" id="A0A6A3ASZ9"/>
<name>A0A6A3ASZ9_HIBSY</name>
<feature type="compositionally biased region" description="Basic and acidic residues" evidence="1">
    <location>
        <begin position="82"/>
        <end position="91"/>
    </location>
</feature>
<feature type="region of interest" description="Disordered" evidence="1">
    <location>
        <begin position="81"/>
        <end position="156"/>
    </location>
</feature>
<feature type="compositionally biased region" description="Basic and acidic residues" evidence="1">
    <location>
        <begin position="106"/>
        <end position="117"/>
    </location>
</feature>
<accession>A0A6A3ASZ9</accession>
<evidence type="ECO:0000313" key="2">
    <source>
        <dbReference type="EMBL" id="KAE8706903.1"/>
    </source>
</evidence>
<evidence type="ECO:0000256" key="1">
    <source>
        <dbReference type="SAM" id="MobiDB-lite"/>
    </source>
</evidence>
<dbReference type="EMBL" id="VEPZ02000966">
    <property type="protein sequence ID" value="KAE8706903.1"/>
    <property type="molecule type" value="Genomic_DNA"/>
</dbReference>
<evidence type="ECO:0000313" key="3">
    <source>
        <dbReference type="Proteomes" id="UP000436088"/>
    </source>
</evidence>
<protein>
    <submittedName>
        <fullName evidence="2">Uncharacterized protein</fullName>
    </submittedName>
</protein>
<dbReference type="Proteomes" id="UP000436088">
    <property type="component" value="Unassembled WGS sequence"/>
</dbReference>
<feature type="compositionally biased region" description="Basic residues" evidence="1">
    <location>
        <begin position="125"/>
        <end position="134"/>
    </location>
</feature>
<organism evidence="2 3">
    <name type="scientific">Hibiscus syriacus</name>
    <name type="common">Rose of Sharon</name>
    <dbReference type="NCBI Taxonomy" id="106335"/>
    <lineage>
        <taxon>Eukaryota</taxon>
        <taxon>Viridiplantae</taxon>
        <taxon>Streptophyta</taxon>
        <taxon>Embryophyta</taxon>
        <taxon>Tracheophyta</taxon>
        <taxon>Spermatophyta</taxon>
        <taxon>Magnoliopsida</taxon>
        <taxon>eudicotyledons</taxon>
        <taxon>Gunneridae</taxon>
        <taxon>Pentapetalae</taxon>
        <taxon>rosids</taxon>
        <taxon>malvids</taxon>
        <taxon>Malvales</taxon>
        <taxon>Malvaceae</taxon>
        <taxon>Malvoideae</taxon>
        <taxon>Hibiscus</taxon>
    </lineage>
</organism>
<feature type="region of interest" description="Disordered" evidence="1">
    <location>
        <begin position="1"/>
        <end position="47"/>
    </location>
</feature>
<sequence>MENLRENDIDSATSFIRAGGGRPPDNLQQEGAIPETSEKEKETARTIQEQGIHEAIEILPSQGVEKIAKDTTGIGSLYLRDLQPRVREGPKPTDAPEATQGSLEVAEERDSVGEKKGVRLPSPKRPQRAPKRPPYRSAVPYHRGTSPVRTPAVPVPSPCQGRFWYFKRPSSAVPVQHR</sequence>